<keyword evidence="1" id="KW-0732">Signal</keyword>
<sequence length="174" mass="19312">MNKLTQLSFLSLLLVSRLTIAQFASTALDQDPVFTQVASHRIHYPVNPASRAIYGRFYAGFDIDPQGHIRNISVLYPKMSTQMRKLYGFDYEIQTGLKHMPALKPSLAGSYVLPIAFCFTHYGEGANPIVPTNVLPHGYQIGDRILLSEVKVFASSPSNSAALNRFPPSRQIGQ</sequence>
<evidence type="ECO:0008006" key="4">
    <source>
        <dbReference type="Google" id="ProtNLM"/>
    </source>
</evidence>
<dbReference type="Proteomes" id="UP000436006">
    <property type="component" value="Unassembled WGS sequence"/>
</dbReference>
<reference evidence="2 3" key="1">
    <citation type="submission" date="2019-12" db="EMBL/GenBank/DDBJ databases">
        <title>Spirosoma sp. HMF4905 genome sequencing and assembly.</title>
        <authorList>
            <person name="Kang H."/>
            <person name="Cha I."/>
            <person name="Kim H."/>
            <person name="Joh K."/>
        </authorList>
    </citation>
    <scope>NUCLEOTIDE SEQUENCE [LARGE SCALE GENOMIC DNA]</scope>
    <source>
        <strain evidence="2 3">HMF4905</strain>
    </source>
</reference>
<proteinExistence type="predicted"/>
<evidence type="ECO:0000313" key="3">
    <source>
        <dbReference type="Proteomes" id="UP000436006"/>
    </source>
</evidence>
<dbReference type="EMBL" id="WPIN01000003">
    <property type="protein sequence ID" value="MVM29944.1"/>
    <property type="molecule type" value="Genomic_DNA"/>
</dbReference>
<accession>A0A7K1S808</accession>
<comment type="caution">
    <text evidence="2">The sequence shown here is derived from an EMBL/GenBank/DDBJ whole genome shotgun (WGS) entry which is preliminary data.</text>
</comment>
<keyword evidence="3" id="KW-1185">Reference proteome</keyword>
<evidence type="ECO:0000256" key="1">
    <source>
        <dbReference type="SAM" id="SignalP"/>
    </source>
</evidence>
<feature type="chain" id="PRO_5029469235" description="TonB C-terminal domain-containing protein" evidence="1">
    <location>
        <begin position="22"/>
        <end position="174"/>
    </location>
</feature>
<name>A0A7K1S808_9BACT</name>
<gene>
    <name evidence="2" type="ORF">GO755_07865</name>
</gene>
<dbReference type="RefSeq" id="WP_157584207.1">
    <property type="nucleotide sequence ID" value="NZ_WPIN01000003.1"/>
</dbReference>
<feature type="signal peptide" evidence="1">
    <location>
        <begin position="1"/>
        <end position="21"/>
    </location>
</feature>
<organism evidence="2 3">
    <name type="scientific">Spirosoma arboris</name>
    <dbReference type="NCBI Taxonomy" id="2682092"/>
    <lineage>
        <taxon>Bacteria</taxon>
        <taxon>Pseudomonadati</taxon>
        <taxon>Bacteroidota</taxon>
        <taxon>Cytophagia</taxon>
        <taxon>Cytophagales</taxon>
        <taxon>Cytophagaceae</taxon>
        <taxon>Spirosoma</taxon>
    </lineage>
</organism>
<protein>
    <recommendedName>
        <fullName evidence="4">TonB C-terminal domain-containing protein</fullName>
    </recommendedName>
</protein>
<evidence type="ECO:0000313" key="2">
    <source>
        <dbReference type="EMBL" id="MVM29944.1"/>
    </source>
</evidence>
<dbReference type="AlphaFoldDB" id="A0A7K1S808"/>